<dbReference type="InterPro" id="IPR050155">
    <property type="entry name" value="HAD-like_hydrolase_sf"/>
</dbReference>
<dbReference type="Proteomes" id="UP000236732">
    <property type="component" value="Unassembled WGS sequence"/>
</dbReference>
<dbReference type="OrthoDB" id="4186146at2"/>
<sequence length="224" mass="23759">MTASAVLLLDRDGTLVSWDEMFIACVADACRQAGVAAPAPEVVLAYEFWEQLLADRLVVEGCRITVDSDAIPRRYLSAYGRPIPGAVPTMAELASTGVVTALVSSWTGTEATRALVDTWGIGDAFTLVLTSDDLAVTSPLSAVERKRLLLELALRELDPGLPRWMVGDSASDIEAGKQVGATTVAVLTGNGARDFAHAGMVRPDHIVASLGDVPELIRRSRASL</sequence>
<dbReference type="GO" id="GO:0008967">
    <property type="term" value="F:phosphoglycolate phosphatase activity"/>
    <property type="evidence" value="ECO:0007669"/>
    <property type="project" value="TreeGrafter"/>
</dbReference>
<dbReference type="InterPro" id="IPR023214">
    <property type="entry name" value="HAD_sf"/>
</dbReference>
<reference evidence="1 2" key="1">
    <citation type="submission" date="2016-10" db="EMBL/GenBank/DDBJ databases">
        <authorList>
            <person name="de Groot N.N."/>
        </authorList>
    </citation>
    <scope>NUCLEOTIDE SEQUENCE [LARGE SCALE GENOMIC DNA]</scope>
    <source>
        <strain evidence="1 2">CGMCC 4.7037</strain>
    </source>
</reference>
<dbReference type="PANTHER" id="PTHR43434">
    <property type="entry name" value="PHOSPHOGLYCOLATE PHOSPHATASE"/>
    <property type="match status" value="1"/>
</dbReference>
<dbReference type="EMBL" id="FNVT01000032">
    <property type="protein sequence ID" value="SEH03073.1"/>
    <property type="molecule type" value="Genomic_DNA"/>
</dbReference>
<organism evidence="1 2">
    <name type="scientific">Nonomuraea solani</name>
    <dbReference type="NCBI Taxonomy" id="1144553"/>
    <lineage>
        <taxon>Bacteria</taxon>
        <taxon>Bacillati</taxon>
        <taxon>Actinomycetota</taxon>
        <taxon>Actinomycetes</taxon>
        <taxon>Streptosporangiales</taxon>
        <taxon>Streptosporangiaceae</taxon>
        <taxon>Nonomuraea</taxon>
    </lineage>
</organism>
<keyword evidence="2" id="KW-1185">Reference proteome</keyword>
<evidence type="ECO:0000313" key="1">
    <source>
        <dbReference type="EMBL" id="SEH03073.1"/>
    </source>
</evidence>
<proteinExistence type="predicted"/>
<dbReference type="AlphaFoldDB" id="A0A1H6F0E9"/>
<dbReference type="RefSeq" id="WP_160150734.1">
    <property type="nucleotide sequence ID" value="NZ_FNVT01000032.1"/>
</dbReference>
<dbReference type="InterPro" id="IPR036412">
    <property type="entry name" value="HAD-like_sf"/>
</dbReference>
<dbReference type="SFLD" id="SFLDS00003">
    <property type="entry name" value="Haloacid_Dehalogenase"/>
    <property type="match status" value="1"/>
</dbReference>
<accession>A0A1H6F0E9</accession>
<dbReference type="GO" id="GO:0006281">
    <property type="term" value="P:DNA repair"/>
    <property type="evidence" value="ECO:0007669"/>
    <property type="project" value="TreeGrafter"/>
</dbReference>
<protein>
    <submittedName>
        <fullName evidence="1">Phosphoglycolate phosphatase, HAD superfamily</fullName>
    </submittedName>
</protein>
<dbReference type="SFLD" id="SFLDG01129">
    <property type="entry name" value="C1.5:_HAD__Beta-PGM__Phosphata"/>
    <property type="match status" value="1"/>
</dbReference>
<dbReference type="Pfam" id="PF13242">
    <property type="entry name" value="Hydrolase_like"/>
    <property type="match status" value="1"/>
</dbReference>
<gene>
    <name evidence="1" type="ORF">SAMN05444920_13282</name>
</gene>
<evidence type="ECO:0000313" key="2">
    <source>
        <dbReference type="Proteomes" id="UP000236732"/>
    </source>
</evidence>
<dbReference type="PANTHER" id="PTHR43434:SF1">
    <property type="entry name" value="PHOSPHOGLYCOLATE PHOSPHATASE"/>
    <property type="match status" value="1"/>
</dbReference>
<name>A0A1H6F0E9_9ACTN</name>
<dbReference type="Gene3D" id="3.40.50.1000">
    <property type="entry name" value="HAD superfamily/HAD-like"/>
    <property type="match status" value="1"/>
</dbReference>
<dbReference type="SUPFAM" id="SSF56784">
    <property type="entry name" value="HAD-like"/>
    <property type="match status" value="1"/>
</dbReference>